<comment type="similarity">
    <text evidence="2 7">Belongs to the DPM2 family.</text>
</comment>
<dbReference type="GO" id="GO:0180047">
    <property type="term" value="P:dolichol phosphate mannose biosynthetic process"/>
    <property type="evidence" value="ECO:0007669"/>
    <property type="project" value="InterPro"/>
</dbReference>
<dbReference type="GO" id="GO:0005789">
    <property type="term" value="C:endoplasmic reticulum membrane"/>
    <property type="evidence" value="ECO:0007669"/>
    <property type="project" value="UniProtKB-SubCell"/>
</dbReference>
<evidence type="ECO:0000256" key="4">
    <source>
        <dbReference type="ARBA" id="ARBA00022824"/>
    </source>
</evidence>
<dbReference type="UniPathway" id="UPA00378"/>
<reference evidence="9" key="2">
    <citation type="submission" date="2015-01" db="EMBL/GenBank/DDBJ databases">
        <title>Evolutionary Origins and Diversification of the Mycorrhizal Mutualists.</title>
        <authorList>
            <consortium name="DOE Joint Genome Institute"/>
            <consortium name="Mycorrhizal Genomics Consortium"/>
            <person name="Kohler A."/>
            <person name="Kuo A."/>
            <person name="Nagy L.G."/>
            <person name="Floudas D."/>
            <person name="Copeland A."/>
            <person name="Barry K.W."/>
            <person name="Cichocki N."/>
            <person name="Veneault-Fourrey C."/>
            <person name="LaButti K."/>
            <person name="Lindquist E.A."/>
            <person name="Lipzen A."/>
            <person name="Lundell T."/>
            <person name="Morin E."/>
            <person name="Murat C."/>
            <person name="Riley R."/>
            <person name="Ohm R."/>
            <person name="Sun H."/>
            <person name="Tunlid A."/>
            <person name="Henrissat B."/>
            <person name="Grigoriev I.V."/>
            <person name="Hibbett D.S."/>
            <person name="Martin F."/>
        </authorList>
    </citation>
    <scope>NUCLEOTIDE SEQUENCE [LARGE SCALE GENOMIC DNA]</scope>
    <source>
        <strain evidence="9">LaAM-08-1</strain>
    </source>
</reference>
<gene>
    <name evidence="8" type="ORF">K443DRAFT_84291</name>
</gene>
<dbReference type="GO" id="GO:0030234">
    <property type="term" value="F:enzyme regulator activity"/>
    <property type="evidence" value="ECO:0007669"/>
    <property type="project" value="UniProtKB-UniRule"/>
</dbReference>
<dbReference type="STRING" id="1095629.A0A0C9X8R4"/>
<feature type="transmembrane region" description="Helical" evidence="7">
    <location>
        <begin position="40"/>
        <end position="62"/>
    </location>
</feature>
<evidence type="ECO:0000256" key="6">
    <source>
        <dbReference type="ARBA" id="ARBA00023136"/>
    </source>
</evidence>
<dbReference type="AlphaFoldDB" id="A0A0C9X8R4"/>
<keyword evidence="9" id="KW-1185">Reference proteome</keyword>
<dbReference type="GO" id="GO:0006506">
    <property type="term" value="P:GPI anchor biosynthetic process"/>
    <property type="evidence" value="ECO:0007669"/>
    <property type="project" value="TreeGrafter"/>
</dbReference>
<evidence type="ECO:0000256" key="2">
    <source>
        <dbReference type="ARBA" id="ARBA00005478"/>
    </source>
</evidence>
<organism evidence="8 9">
    <name type="scientific">Laccaria amethystina LaAM-08-1</name>
    <dbReference type="NCBI Taxonomy" id="1095629"/>
    <lineage>
        <taxon>Eukaryota</taxon>
        <taxon>Fungi</taxon>
        <taxon>Dikarya</taxon>
        <taxon>Basidiomycota</taxon>
        <taxon>Agaricomycotina</taxon>
        <taxon>Agaricomycetes</taxon>
        <taxon>Agaricomycetidae</taxon>
        <taxon>Agaricales</taxon>
        <taxon>Agaricineae</taxon>
        <taxon>Hydnangiaceae</taxon>
        <taxon>Laccaria</taxon>
    </lineage>
</organism>
<dbReference type="EMBL" id="KN838541">
    <property type="protein sequence ID" value="KIK08605.1"/>
    <property type="molecule type" value="Genomic_DNA"/>
</dbReference>
<comment type="pathway">
    <text evidence="7">Protein modification; protein glycosylation.</text>
</comment>
<keyword evidence="6 7" id="KW-0472">Membrane</keyword>
<comment type="function">
    <text evidence="7">Regulatory subunit of the dolichol-phosphate mannose (DPM) synthase complex; essential for the ER localization.</text>
</comment>
<dbReference type="InterPro" id="IPR009914">
    <property type="entry name" value="DPM2"/>
</dbReference>
<evidence type="ECO:0000256" key="7">
    <source>
        <dbReference type="RuleBase" id="RU365084"/>
    </source>
</evidence>
<dbReference type="OrthoDB" id="311279at2759"/>
<dbReference type="PANTHER" id="PTHR15039:SF11">
    <property type="entry name" value="DOLICHOL PHOSPHATE-MANNOSE BIOSYNTHESIS REGULATORY PROTEIN"/>
    <property type="match status" value="1"/>
</dbReference>
<dbReference type="Pfam" id="PF07297">
    <property type="entry name" value="DPM2"/>
    <property type="match status" value="1"/>
</dbReference>
<protein>
    <recommendedName>
        <fullName evidence="7">Dolichol phosphate-mannose biosynthesis regulatory protein</fullName>
    </recommendedName>
</protein>
<proteinExistence type="inferred from homology"/>
<dbReference type="HOGENOM" id="CLU_150144_2_1_1"/>
<sequence>MLLAAYIVFTYYTAWALLLPFFPKSSPIHDWFPSREWAIRLPAVLLVLGLSAIGIFVGYTVAKENKKKAQKARLRTA</sequence>
<keyword evidence="3 7" id="KW-0812">Transmembrane</keyword>
<name>A0A0C9X8R4_9AGAR</name>
<dbReference type="PANTHER" id="PTHR15039">
    <property type="entry name" value="DOLICHOL PHOSPHATE-MANNOSE BIOSYNTHESIS REGULATORY PROTEIN"/>
    <property type="match status" value="1"/>
</dbReference>
<dbReference type="GO" id="GO:0033185">
    <property type="term" value="C:dolichol-phosphate-mannose synthase complex"/>
    <property type="evidence" value="ECO:0007669"/>
    <property type="project" value="TreeGrafter"/>
</dbReference>
<evidence type="ECO:0000256" key="5">
    <source>
        <dbReference type="ARBA" id="ARBA00022989"/>
    </source>
</evidence>
<comment type="caution">
    <text evidence="7">Lacks conserved residue(s) required for the propagation of feature annotation.</text>
</comment>
<evidence type="ECO:0000256" key="1">
    <source>
        <dbReference type="ARBA" id="ARBA00004477"/>
    </source>
</evidence>
<evidence type="ECO:0000313" key="8">
    <source>
        <dbReference type="EMBL" id="KIK08605.1"/>
    </source>
</evidence>
<dbReference type="Proteomes" id="UP000054477">
    <property type="component" value="Unassembled WGS sequence"/>
</dbReference>
<comment type="subcellular location">
    <subcellularLocation>
        <location evidence="1 7">Endoplasmic reticulum membrane</location>
        <topology evidence="1 7">Multi-pass membrane protein</topology>
    </subcellularLocation>
</comment>
<evidence type="ECO:0000313" key="9">
    <source>
        <dbReference type="Proteomes" id="UP000054477"/>
    </source>
</evidence>
<accession>A0A0C9X8R4</accession>
<reference evidence="8 9" key="1">
    <citation type="submission" date="2014-04" db="EMBL/GenBank/DDBJ databases">
        <authorList>
            <consortium name="DOE Joint Genome Institute"/>
            <person name="Kuo A."/>
            <person name="Kohler A."/>
            <person name="Nagy L.G."/>
            <person name="Floudas D."/>
            <person name="Copeland A."/>
            <person name="Barry K.W."/>
            <person name="Cichocki N."/>
            <person name="Veneault-Fourrey C."/>
            <person name="LaButti K."/>
            <person name="Lindquist E.A."/>
            <person name="Lipzen A."/>
            <person name="Lundell T."/>
            <person name="Morin E."/>
            <person name="Murat C."/>
            <person name="Sun H."/>
            <person name="Tunlid A."/>
            <person name="Henrissat B."/>
            <person name="Grigoriev I.V."/>
            <person name="Hibbett D.S."/>
            <person name="Martin F."/>
            <person name="Nordberg H.P."/>
            <person name="Cantor M.N."/>
            <person name="Hua S.X."/>
        </authorList>
    </citation>
    <scope>NUCLEOTIDE SEQUENCE [LARGE SCALE GENOMIC DNA]</scope>
    <source>
        <strain evidence="8 9">LaAM-08-1</strain>
    </source>
</reference>
<evidence type="ECO:0000256" key="3">
    <source>
        <dbReference type="ARBA" id="ARBA00022692"/>
    </source>
</evidence>
<comment type="subunit">
    <text evidence="7">Component of the dolichol-phosphate mannose (DPM) synthase complex.</text>
</comment>
<keyword evidence="5 7" id="KW-1133">Transmembrane helix</keyword>
<keyword evidence="4 7" id="KW-0256">Endoplasmic reticulum</keyword>